<evidence type="ECO:0000313" key="5">
    <source>
        <dbReference type="Proteomes" id="UP000475214"/>
    </source>
</evidence>
<dbReference type="PANTHER" id="PTHR30055:SF146">
    <property type="entry name" value="HTH-TYPE TRANSCRIPTIONAL DUAL REGULATOR CECR"/>
    <property type="match status" value="1"/>
</dbReference>
<accession>A0A6L9SH76</accession>
<dbReference type="InterPro" id="IPR001647">
    <property type="entry name" value="HTH_TetR"/>
</dbReference>
<dbReference type="GO" id="GO:0003700">
    <property type="term" value="F:DNA-binding transcription factor activity"/>
    <property type="evidence" value="ECO:0007669"/>
    <property type="project" value="TreeGrafter"/>
</dbReference>
<dbReference type="RefSeq" id="WP_163744158.1">
    <property type="nucleotide sequence ID" value="NZ_JAAGOA010000028.1"/>
</dbReference>
<dbReference type="InterPro" id="IPR050109">
    <property type="entry name" value="HTH-type_TetR-like_transc_reg"/>
</dbReference>
<gene>
    <name evidence="4" type="ORF">G1H10_27930</name>
</gene>
<dbReference type="EMBL" id="JAAGOA010000028">
    <property type="protein sequence ID" value="NEE04004.1"/>
    <property type="molecule type" value="Genomic_DNA"/>
</dbReference>
<dbReference type="InterPro" id="IPR009057">
    <property type="entry name" value="Homeodomain-like_sf"/>
</dbReference>
<dbReference type="PANTHER" id="PTHR30055">
    <property type="entry name" value="HTH-TYPE TRANSCRIPTIONAL REGULATOR RUTR"/>
    <property type="match status" value="1"/>
</dbReference>
<reference evidence="4 5" key="1">
    <citation type="submission" date="2020-02" db="EMBL/GenBank/DDBJ databases">
        <authorList>
            <person name="Li X.-J."/>
            <person name="Han X.-M."/>
        </authorList>
    </citation>
    <scope>NUCLEOTIDE SEQUENCE [LARGE SCALE GENOMIC DNA]</scope>
    <source>
        <strain evidence="4 5">CCTCC AB 2017055</strain>
    </source>
</reference>
<dbReference type="AlphaFoldDB" id="A0A6L9SH76"/>
<dbReference type="Gene3D" id="1.10.357.10">
    <property type="entry name" value="Tetracycline Repressor, domain 2"/>
    <property type="match status" value="1"/>
</dbReference>
<feature type="DNA-binding region" description="H-T-H motif" evidence="2">
    <location>
        <begin position="35"/>
        <end position="54"/>
    </location>
</feature>
<evidence type="ECO:0000256" key="1">
    <source>
        <dbReference type="ARBA" id="ARBA00023125"/>
    </source>
</evidence>
<evidence type="ECO:0000256" key="2">
    <source>
        <dbReference type="PROSITE-ProRule" id="PRU00335"/>
    </source>
</evidence>
<sequence>MTTQRPHLSTADARRETVVASAITVFARSGYASTPIAAVAEHAKISPAYVFKLFPAKVALFVAALDRCYQQIIDALEDGATKTDGQAPADVLDAMGASYAALIADRDLMMLQVHAQAATDVPEIAEAVRRGIARVTSFAQSRSGGSPAEVQRFMAFGQLCHLLTTLDLFGVDEPWAHSLTEGIRHHAEQGGETP</sequence>
<keyword evidence="5" id="KW-1185">Reference proteome</keyword>
<keyword evidence="1 2" id="KW-0238">DNA-binding</keyword>
<dbReference type="GO" id="GO:0000976">
    <property type="term" value="F:transcription cis-regulatory region binding"/>
    <property type="evidence" value="ECO:0007669"/>
    <property type="project" value="TreeGrafter"/>
</dbReference>
<protein>
    <submittedName>
        <fullName evidence="4">TetR/AcrR family transcriptional regulator</fullName>
    </submittedName>
</protein>
<dbReference type="Proteomes" id="UP000475214">
    <property type="component" value="Unassembled WGS sequence"/>
</dbReference>
<proteinExistence type="predicted"/>
<comment type="caution">
    <text evidence="4">The sequence shown here is derived from an EMBL/GenBank/DDBJ whole genome shotgun (WGS) entry which is preliminary data.</text>
</comment>
<name>A0A6L9SH76_9ACTN</name>
<dbReference type="Pfam" id="PF00440">
    <property type="entry name" value="TetR_N"/>
    <property type="match status" value="1"/>
</dbReference>
<dbReference type="SUPFAM" id="SSF46689">
    <property type="entry name" value="Homeodomain-like"/>
    <property type="match status" value="1"/>
</dbReference>
<organism evidence="4 5">
    <name type="scientific">Phytoactinopolyspora halotolerans</name>
    <dbReference type="NCBI Taxonomy" id="1981512"/>
    <lineage>
        <taxon>Bacteria</taxon>
        <taxon>Bacillati</taxon>
        <taxon>Actinomycetota</taxon>
        <taxon>Actinomycetes</taxon>
        <taxon>Jiangellales</taxon>
        <taxon>Jiangellaceae</taxon>
        <taxon>Phytoactinopolyspora</taxon>
    </lineage>
</organism>
<evidence type="ECO:0000259" key="3">
    <source>
        <dbReference type="PROSITE" id="PS50977"/>
    </source>
</evidence>
<evidence type="ECO:0000313" key="4">
    <source>
        <dbReference type="EMBL" id="NEE04004.1"/>
    </source>
</evidence>
<dbReference type="PROSITE" id="PS50977">
    <property type="entry name" value="HTH_TETR_2"/>
    <property type="match status" value="1"/>
</dbReference>
<feature type="domain" description="HTH tetR-type" evidence="3">
    <location>
        <begin position="12"/>
        <end position="72"/>
    </location>
</feature>